<dbReference type="PANTHER" id="PTHR12137">
    <property type="entry name" value="CARBOHYDRATE SULFOTRANSFERASE"/>
    <property type="match status" value="1"/>
</dbReference>
<evidence type="ECO:0000313" key="13">
    <source>
        <dbReference type="Ensembl" id="ENSPMAP00000005524.1"/>
    </source>
</evidence>
<accession>S4RJZ1</accession>
<dbReference type="InterPro" id="IPR005331">
    <property type="entry name" value="Sulfotransferase"/>
</dbReference>
<keyword evidence="4" id="KW-0812">Transmembrane</keyword>
<dbReference type="Pfam" id="PF03567">
    <property type="entry name" value="Sulfotransfer_2"/>
    <property type="match status" value="1"/>
</dbReference>
<evidence type="ECO:0000256" key="9">
    <source>
        <dbReference type="ARBA" id="ARBA00023180"/>
    </source>
</evidence>
<evidence type="ECO:0000256" key="4">
    <source>
        <dbReference type="ARBA" id="ARBA00022692"/>
    </source>
</evidence>
<dbReference type="GO" id="GO:0016051">
    <property type="term" value="P:carbohydrate biosynthetic process"/>
    <property type="evidence" value="ECO:0007669"/>
    <property type="project" value="InterPro"/>
</dbReference>
<comment type="similarity">
    <text evidence="2 11">Belongs to the sulfotransferase 2 family.</text>
</comment>
<keyword evidence="9 11" id="KW-0325">Glycoprotein</keyword>
<comment type="subcellular location">
    <subcellularLocation>
        <location evidence="1 11">Golgi apparatus membrane</location>
        <topology evidence="1 11">Single-pass type II membrane protein</topology>
    </subcellularLocation>
</comment>
<dbReference type="GO" id="GO:0008146">
    <property type="term" value="F:sulfotransferase activity"/>
    <property type="evidence" value="ECO:0007669"/>
    <property type="project" value="InterPro"/>
</dbReference>
<evidence type="ECO:0000256" key="2">
    <source>
        <dbReference type="ARBA" id="ARBA00006339"/>
    </source>
</evidence>
<reference evidence="13" key="2">
    <citation type="submission" date="2025-09" db="UniProtKB">
        <authorList>
            <consortium name="Ensembl"/>
        </authorList>
    </citation>
    <scope>IDENTIFICATION</scope>
</reference>
<evidence type="ECO:0000256" key="8">
    <source>
        <dbReference type="ARBA" id="ARBA00023136"/>
    </source>
</evidence>
<dbReference type="STRING" id="7757.ENSPMAP00000005524"/>
<protein>
    <recommendedName>
        <fullName evidence="11">Carbohydrate sulfotransferase</fullName>
        <ecNumber evidence="11">2.8.2.-</ecNumber>
    </recommendedName>
</protein>
<keyword evidence="3 11" id="KW-0808">Transferase</keyword>
<dbReference type="PANTHER" id="PTHR12137:SF33">
    <property type="entry name" value="CARBOHYDRATE SULFOTRANSFERASE 14"/>
    <property type="match status" value="1"/>
</dbReference>
<dbReference type="OMA" id="SQKNMPH"/>
<keyword evidence="8" id="KW-0472">Membrane</keyword>
<keyword evidence="7 11" id="KW-0333">Golgi apparatus</keyword>
<dbReference type="HOGENOM" id="CLU_043398_1_3_1"/>
<keyword evidence="6" id="KW-1133">Transmembrane helix</keyword>
<evidence type="ECO:0000256" key="5">
    <source>
        <dbReference type="ARBA" id="ARBA00022968"/>
    </source>
</evidence>
<dbReference type="GeneTree" id="ENSGT00940000162640"/>
<feature type="region of interest" description="Disordered" evidence="12">
    <location>
        <begin position="40"/>
        <end position="60"/>
    </location>
</feature>
<evidence type="ECO:0000256" key="12">
    <source>
        <dbReference type="SAM" id="MobiDB-lite"/>
    </source>
</evidence>
<dbReference type="InterPro" id="IPR018011">
    <property type="entry name" value="Carb_sulfotrans_8-10"/>
</dbReference>
<proteinExistence type="inferred from homology"/>
<name>S4RJZ1_PETMA</name>
<dbReference type="EC" id="2.8.2.-" evidence="11"/>
<evidence type="ECO:0000256" key="10">
    <source>
        <dbReference type="ARBA" id="ARBA00023277"/>
    </source>
</evidence>
<evidence type="ECO:0000256" key="1">
    <source>
        <dbReference type="ARBA" id="ARBA00004323"/>
    </source>
</evidence>
<evidence type="ECO:0000256" key="7">
    <source>
        <dbReference type="ARBA" id="ARBA00023034"/>
    </source>
</evidence>
<evidence type="ECO:0000256" key="6">
    <source>
        <dbReference type="ARBA" id="ARBA00022989"/>
    </source>
</evidence>
<keyword evidence="5 11" id="KW-0735">Signal-anchor</keyword>
<evidence type="ECO:0000256" key="3">
    <source>
        <dbReference type="ARBA" id="ARBA00022679"/>
    </source>
</evidence>
<evidence type="ECO:0000256" key="11">
    <source>
        <dbReference type="RuleBase" id="RU364020"/>
    </source>
</evidence>
<keyword evidence="10 11" id="KW-0119">Carbohydrate metabolism</keyword>
<dbReference type="GO" id="GO:0000139">
    <property type="term" value="C:Golgi membrane"/>
    <property type="evidence" value="ECO:0007669"/>
    <property type="project" value="UniProtKB-SubCell"/>
</dbReference>
<reference evidence="13" key="1">
    <citation type="submission" date="2025-08" db="UniProtKB">
        <authorList>
            <consortium name="Ensembl"/>
        </authorList>
    </citation>
    <scope>IDENTIFICATION</scope>
</reference>
<organism evidence="13">
    <name type="scientific">Petromyzon marinus</name>
    <name type="common">Sea lamprey</name>
    <dbReference type="NCBI Taxonomy" id="7757"/>
    <lineage>
        <taxon>Eukaryota</taxon>
        <taxon>Metazoa</taxon>
        <taxon>Chordata</taxon>
        <taxon>Craniata</taxon>
        <taxon>Vertebrata</taxon>
        <taxon>Cyclostomata</taxon>
        <taxon>Hyperoartia</taxon>
        <taxon>Petromyzontiformes</taxon>
        <taxon>Petromyzontidae</taxon>
        <taxon>Petromyzon</taxon>
    </lineage>
</organism>
<dbReference type="AlphaFoldDB" id="S4RJZ1"/>
<sequence>RREMAGRRALAPSVFTFALVAASALMLVVLERRWLSRETKEGAPSPVERPGEQGGPEGDVGPEADALAELLFGESELEVAWRARNASIAAGCARNALPRSLSSLPPGARSLLLRHVLVNDEYRFLYCYVPKVACSNWKRVIKEFMIAVIRDSLNQAGKMDHKRDLLFLSDFTAEEIDYRLKHYYKFMFVRDPLERLLSAYRNKLGETVEYQRRIGSQILRKYRPNWQGGPADDVTFTEFANFIVDTLETSDPWRVDEHWAPATSLCQPMHHGIRPCSYNSLHADARAVLAMVGAPRGFAFPQRQSWYRPVTPQLHAYFLSTLPQGMLGELTDRYKLDYLLFGFEMTDGLALATAG</sequence>
<dbReference type="Ensembl" id="ENSPMAT00000005544.1">
    <property type="protein sequence ID" value="ENSPMAP00000005524.1"/>
    <property type="gene ID" value="ENSPMAG00000005037.1"/>
</dbReference>